<name>A0A7S1EWC7_NOCSC</name>
<evidence type="ECO:0000256" key="1">
    <source>
        <dbReference type="SAM" id="Phobius"/>
    </source>
</evidence>
<feature type="transmembrane region" description="Helical" evidence="1">
    <location>
        <begin position="20"/>
        <end position="41"/>
    </location>
</feature>
<dbReference type="PANTHER" id="PTHR37471:SF1">
    <property type="entry name" value="AB HYDROLASE-1 DOMAIN-CONTAINING PROTEIN"/>
    <property type="match status" value="1"/>
</dbReference>
<gene>
    <name evidence="2" type="ORF">NSCI0253_LOCUS1771</name>
</gene>
<organism evidence="2">
    <name type="scientific">Noctiluca scintillans</name>
    <name type="common">Sea sparkle</name>
    <name type="synonym">Red tide dinoflagellate</name>
    <dbReference type="NCBI Taxonomy" id="2966"/>
    <lineage>
        <taxon>Eukaryota</taxon>
        <taxon>Sar</taxon>
        <taxon>Alveolata</taxon>
        <taxon>Dinophyceae</taxon>
        <taxon>Noctilucales</taxon>
        <taxon>Noctilucaceae</taxon>
        <taxon>Noctiluca</taxon>
    </lineage>
</organism>
<accession>A0A7S1EWC7</accession>
<dbReference type="Gene3D" id="3.40.50.1820">
    <property type="entry name" value="alpha/beta hydrolase"/>
    <property type="match status" value="1"/>
</dbReference>
<dbReference type="EMBL" id="HBFQ01002612">
    <property type="protein sequence ID" value="CAD8827425.1"/>
    <property type="molecule type" value="Transcribed_RNA"/>
</dbReference>
<keyword evidence="1" id="KW-0472">Membrane</keyword>
<proteinExistence type="predicted"/>
<protein>
    <recommendedName>
        <fullName evidence="3">AB hydrolase-1 domain-containing protein</fullName>
    </recommendedName>
</protein>
<keyword evidence="1" id="KW-1133">Transmembrane helix</keyword>
<dbReference type="SUPFAM" id="SSF53474">
    <property type="entry name" value="alpha/beta-Hydrolases"/>
    <property type="match status" value="1"/>
</dbReference>
<evidence type="ECO:0000313" key="2">
    <source>
        <dbReference type="EMBL" id="CAD8827425.1"/>
    </source>
</evidence>
<reference evidence="2" key="1">
    <citation type="submission" date="2021-01" db="EMBL/GenBank/DDBJ databases">
        <authorList>
            <person name="Corre E."/>
            <person name="Pelletier E."/>
            <person name="Niang G."/>
            <person name="Scheremetjew M."/>
            <person name="Finn R."/>
            <person name="Kale V."/>
            <person name="Holt S."/>
            <person name="Cochrane G."/>
            <person name="Meng A."/>
            <person name="Brown T."/>
            <person name="Cohen L."/>
        </authorList>
    </citation>
    <scope>NUCLEOTIDE SEQUENCE</scope>
</reference>
<dbReference type="PANTHER" id="PTHR37471">
    <property type="entry name" value="UNNAMED PRODUCT"/>
    <property type="match status" value="1"/>
</dbReference>
<dbReference type="InterPro" id="IPR029058">
    <property type="entry name" value="AB_hydrolase_fold"/>
</dbReference>
<sequence length="571" mass="63414">MAQRKQHSCRGISRRRVAPLYGPIWAPLGVLCVSAVGVGTFSRTAGGSALRAFLPSLRARVAATIVRMVRLAANKAAAHPRMATLVLWLVAEVVAYVRFRSRIQRMSVPVLGDRRGTLEDLQWMRRAGEHPLCPVHASKESLQRYHDEMGRNITISWKDYYLMCAECLAIREPTAQEHAELLAIATAHAKLAKLPPPPIGAPKPDQEAPASFGAVPMTAFHKPLPVEFAWTVSRCGADAMLMFLGYRRRWLPTPEGWISYWINSRGCDSNVPPCVFLHGVGMGVAPYTFFCQSLRGIYNGPMVMVELPNASRSSFQPSFPSPASYRDALERILKELGGPWSDGYVLVGHSLGTDYCACVLNDPRGIASPILPGRLVLLDPICFIHELPQAHRISMWSWKEARQSDKRMPSIILAVVLYFILRDEYQQQAMKRGLAPGTDFVFRAPPEILRRCRTMVCISGSDAAIPGWQVHDYVRAQFPDIAIRMDPVLEHGGFLFSFRAQSWVARSHLDTIAKFITDPEETRFSRTASLPEGQGGLKAASVLFPVRSHVDFGQSSGLLGGTSSEKGRRER</sequence>
<keyword evidence="1" id="KW-0812">Transmembrane</keyword>
<evidence type="ECO:0008006" key="3">
    <source>
        <dbReference type="Google" id="ProtNLM"/>
    </source>
</evidence>
<dbReference type="AlphaFoldDB" id="A0A7S1EWC7"/>